<dbReference type="EMBL" id="JAMZMK010005669">
    <property type="protein sequence ID" value="KAI7752486.1"/>
    <property type="molecule type" value="Genomic_DNA"/>
</dbReference>
<dbReference type="Proteomes" id="UP001206925">
    <property type="component" value="Unassembled WGS sequence"/>
</dbReference>
<reference evidence="1" key="1">
    <citation type="submission" date="2022-06" db="EMBL/GenBank/DDBJ databases">
        <title>Uncovering the hologenomic basis of an extraordinary plant invasion.</title>
        <authorList>
            <person name="Bieker V.C."/>
            <person name="Martin M.D."/>
            <person name="Gilbert T."/>
            <person name="Hodgins K."/>
            <person name="Battlay P."/>
            <person name="Petersen B."/>
            <person name="Wilson J."/>
        </authorList>
    </citation>
    <scope>NUCLEOTIDE SEQUENCE</scope>
    <source>
        <strain evidence="1">AA19_3_7</strain>
        <tissue evidence="1">Leaf</tissue>
    </source>
</reference>
<comment type="caution">
    <text evidence="1">The sequence shown here is derived from an EMBL/GenBank/DDBJ whole genome shotgun (WGS) entry which is preliminary data.</text>
</comment>
<proteinExistence type="predicted"/>
<gene>
    <name evidence="1" type="ORF">M8C21_012583</name>
</gene>
<evidence type="ECO:0000313" key="2">
    <source>
        <dbReference type="Proteomes" id="UP001206925"/>
    </source>
</evidence>
<evidence type="ECO:0000313" key="1">
    <source>
        <dbReference type="EMBL" id="KAI7752486.1"/>
    </source>
</evidence>
<keyword evidence="2" id="KW-1185">Reference proteome</keyword>
<organism evidence="1 2">
    <name type="scientific">Ambrosia artemisiifolia</name>
    <name type="common">Common ragweed</name>
    <dbReference type="NCBI Taxonomy" id="4212"/>
    <lineage>
        <taxon>Eukaryota</taxon>
        <taxon>Viridiplantae</taxon>
        <taxon>Streptophyta</taxon>
        <taxon>Embryophyta</taxon>
        <taxon>Tracheophyta</taxon>
        <taxon>Spermatophyta</taxon>
        <taxon>Magnoliopsida</taxon>
        <taxon>eudicotyledons</taxon>
        <taxon>Gunneridae</taxon>
        <taxon>Pentapetalae</taxon>
        <taxon>asterids</taxon>
        <taxon>campanulids</taxon>
        <taxon>Asterales</taxon>
        <taxon>Asteraceae</taxon>
        <taxon>Asteroideae</taxon>
        <taxon>Heliantheae alliance</taxon>
        <taxon>Heliantheae</taxon>
        <taxon>Ambrosia</taxon>
    </lineage>
</organism>
<dbReference type="AlphaFoldDB" id="A0AAD5GU61"/>
<name>A0AAD5GU61_AMBAR</name>
<sequence length="70" mass="8344">MEICNIIIHRLLHMIPITHSNKLQLMSDRSVHIGIVKESRRERRLESAMKKKARNVVWLRRLKTTRTSGR</sequence>
<protein>
    <submittedName>
        <fullName evidence="1">Uncharacterized protein</fullName>
    </submittedName>
</protein>
<accession>A0AAD5GU61</accession>